<evidence type="ECO:0000259" key="12">
    <source>
        <dbReference type="Pfam" id="PF02687"/>
    </source>
</evidence>
<evidence type="ECO:0000259" key="13">
    <source>
        <dbReference type="Pfam" id="PF18075"/>
    </source>
</evidence>
<dbReference type="Gene3D" id="3.30.70.3040">
    <property type="match status" value="1"/>
</dbReference>
<evidence type="ECO:0000313" key="14">
    <source>
        <dbReference type="EMBL" id="MBB6450356.1"/>
    </source>
</evidence>
<evidence type="ECO:0000256" key="3">
    <source>
        <dbReference type="ARBA" id="ARBA00021907"/>
    </source>
</evidence>
<comment type="similarity">
    <text evidence="2 10">Belongs to the ABC-4 integral membrane protein family. FtsX subfamily.</text>
</comment>
<dbReference type="InterPro" id="IPR003838">
    <property type="entry name" value="ABC3_permease_C"/>
</dbReference>
<keyword evidence="5 10" id="KW-0132">Cell division</keyword>
<name>A0A841PT43_9BACL</name>
<comment type="caution">
    <text evidence="14">The sequence shown here is derived from an EMBL/GenBank/DDBJ whole genome shotgun (WGS) entry which is preliminary data.</text>
</comment>
<dbReference type="NCBIfam" id="NF038347">
    <property type="entry name" value="FtsX_Gpos"/>
    <property type="match status" value="1"/>
</dbReference>
<comment type="function">
    <text evidence="10">Part of the ABC transporter FtsEX involved in asymmetric cellular division facilitating the initiation of sporulation.</text>
</comment>
<proteinExistence type="inferred from homology"/>
<dbReference type="PANTHER" id="PTHR47755:SF1">
    <property type="entry name" value="CELL DIVISION PROTEIN FTSX"/>
    <property type="match status" value="1"/>
</dbReference>
<organism evidence="14 15">
    <name type="scientific">Geomicrobium halophilum</name>
    <dbReference type="NCBI Taxonomy" id="549000"/>
    <lineage>
        <taxon>Bacteria</taxon>
        <taxon>Bacillati</taxon>
        <taxon>Bacillota</taxon>
        <taxon>Bacilli</taxon>
        <taxon>Bacillales</taxon>
        <taxon>Geomicrobium</taxon>
    </lineage>
</organism>
<feature type="domain" description="FtsX extracellular" evidence="13">
    <location>
        <begin position="59"/>
        <end position="152"/>
    </location>
</feature>
<feature type="domain" description="ABC3 transporter permease C-terminal" evidence="12">
    <location>
        <begin position="175"/>
        <end position="286"/>
    </location>
</feature>
<evidence type="ECO:0000256" key="4">
    <source>
        <dbReference type="ARBA" id="ARBA00022475"/>
    </source>
</evidence>
<dbReference type="RefSeq" id="WP_184404410.1">
    <property type="nucleotide sequence ID" value="NZ_JACHHJ010000003.1"/>
</dbReference>
<sequence>MKRRTFARHMREGLKNIGRNGWMSFATISAVTMLLFVIGSFSVLMLNANSFISAIENEVEIRAFLELDTDSDEQQNVMQEIANASEVEEVRYLDREEGLDQFIDSLGSEGEVYESIRDENPFNDALVIQASDPELTENVAAEVNRLEEIETVEYGASILTQLFTVTNYVRIIGGVFILGMLFTTIFLISNTIKLTIISRRDEIQIMKLVGATNRFVRFPFFIEGLLIGIIGAITPIAILVTGYVYLYEFLSTQMPFITMLEPFPLVWQVSALLIGLSIIVGIWGSQMSVRKFLQV</sequence>
<dbReference type="Proteomes" id="UP000568839">
    <property type="component" value="Unassembled WGS sequence"/>
</dbReference>
<dbReference type="AlphaFoldDB" id="A0A841PT43"/>
<reference evidence="14 15" key="1">
    <citation type="submission" date="2020-08" db="EMBL/GenBank/DDBJ databases">
        <title>Genomic Encyclopedia of Type Strains, Phase IV (KMG-IV): sequencing the most valuable type-strain genomes for metagenomic binning, comparative biology and taxonomic classification.</title>
        <authorList>
            <person name="Goeker M."/>
        </authorList>
    </citation>
    <scope>NUCLEOTIDE SEQUENCE [LARGE SCALE GENOMIC DNA]</scope>
    <source>
        <strain evidence="14 15">DSM 21769</strain>
    </source>
</reference>
<keyword evidence="4 10" id="KW-1003">Cell membrane</keyword>
<feature type="transmembrane region" description="Helical" evidence="11">
    <location>
        <begin position="21"/>
        <end position="46"/>
    </location>
</feature>
<evidence type="ECO:0000256" key="7">
    <source>
        <dbReference type="ARBA" id="ARBA00022989"/>
    </source>
</evidence>
<comment type="subcellular location">
    <subcellularLocation>
        <location evidence="1">Cell membrane</location>
        <topology evidence="1">Multi-pass membrane protein</topology>
    </subcellularLocation>
</comment>
<dbReference type="InterPro" id="IPR004513">
    <property type="entry name" value="FtsX"/>
</dbReference>
<evidence type="ECO:0000256" key="8">
    <source>
        <dbReference type="ARBA" id="ARBA00023136"/>
    </source>
</evidence>
<protein>
    <recommendedName>
        <fullName evidence="3 10">Cell division protein FtsX</fullName>
    </recommendedName>
</protein>
<keyword evidence="8 10" id="KW-0472">Membrane</keyword>
<dbReference type="PIRSF" id="PIRSF003097">
    <property type="entry name" value="FtsX"/>
    <property type="match status" value="1"/>
</dbReference>
<evidence type="ECO:0000256" key="1">
    <source>
        <dbReference type="ARBA" id="ARBA00004651"/>
    </source>
</evidence>
<gene>
    <name evidence="14" type="ORF">HNR44_002339</name>
</gene>
<dbReference type="GO" id="GO:0051301">
    <property type="term" value="P:cell division"/>
    <property type="evidence" value="ECO:0007669"/>
    <property type="project" value="UniProtKB-KW"/>
</dbReference>
<keyword evidence="9 10" id="KW-0131">Cell cycle</keyword>
<dbReference type="InterPro" id="IPR040690">
    <property type="entry name" value="FtsX_ECD"/>
</dbReference>
<evidence type="ECO:0000256" key="10">
    <source>
        <dbReference type="PIRNR" id="PIRNR003097"/>
    </source>
</evidence>
<keyword evidence="15" id="KW-1185">Reference proteome</keyword>
<dbReference type="GO" id="GO:0005886">
    <property type="term" value="C:plasma membrane"/>
    <property type="evidence" value="ECO:0007669"/>
    <property type="project" value="UniProtKB-SubCell"/>
</dbReference>
<dbReference type="Pfam" id="PF18075">
    <property type="entry name" value="FtsX_ECD"/>
    <property type="match status" value="1"/>
</dbReference>
<dbReference type="EMBL" id="JACHHJ010000003">
    <property type="protein sequence ID" value="MBB6450356.1"/>
    <property type="molecule type" value="Genomic_DNA"/>
</dbReference>
<dbReference type="InterPro" id="IPR058204">
    <property type="entry name" value="FtsX_firmicutes-type"/>
</dbReference>
<feature type="transmembrane region" description="Helical" evidence="11">
    <location>
        <begin position="218"/>
        <end position="245"/>
    </location>
</feature>
<evidence type="ECO:0000256" key="2">
    <source>
        <dbReference type="ARBA" id="ARBA00007379"/>
    </source>
</evidence>
<dbReference type="PANTHER" id="PTHR47755">
    <property type="entry name" value="CELL DIVISION PROTEIN FTSX"/>
    <property type="match status" value="1"/>
</dbReference>
<feature type="transmembrane region" description="Helical" evidence="11">
    <location>
        <begin position="265"/>
        <end position="284"/>
    </location>
</feature>
<evidence type="ECO:0000256" key="9">
    <source>
        <dbReference type="ARBA" id="ARBA00023306"/>
    </source>
</evidence>
<evidence type="ECO:0000256" key="6">
    <source>
        <dbReference type="ARBA" id="ARBA00022692"/>
    </source>
</evidence>
<evidence type="ECO:0000256" key="5">
    <source>
        <dbReference type="ARBA" id="ARBA00022618"/>
    </source>
</evidence>
<evidence type="ECO:0000256" key="11">
    <source>
        <dbReference type="SAM" id="Phobius"/>
    </source>
</evidence>
<accession>A0A841PT43</accession>
<keyword evidence="6 11" id="KW-0812">Transmembrane</keyword>
<evidence type="ECO:0000313" key="15">
    <source>
        <dbReference type="Proteomes" id="UP000568839"/>
    </source>
</evidence>
<feature type="transmembrane region" description="Helical" evidence="11">
    <location>
        <begin position="171"/>
        <end position="197"/>
    </location>
</feature>
<keyword evidence="7 11" id="KW-1133">Transmembrane helix</keyword>
<dbReference type="Pfam" id="PF02687">
    <property type="entry name" value="FtsX"/>
    <property type="match status" value="1"/>
</dbReference>